<organism evidence="2 3">
    <name type="scientific">Wickerhamomyces pijperi</name>
    <name type="common">Yeast</name>
    <name type="synonym">Pichia pijperi</name>
    <dbReference type="NCBI Taxonomy" id="599730"/>
    <lineage>
        <taxon>Eukaryota</taxon>
        <taxon>Fungi</taxon>
        <taxon>Dikarya</taxon>
        <taxon>Ascomycota</taxon>
        <taxon>Saccharomycotina</taxon>
        <taxon>Saccharomycetes</taxon>
        <taxon>Phaffomycetales</taxon>
        <taxon>Wickerhamomycetaceae</taxon>
        <taxon>Wickerhamomyces</taxon>
    </lineage>
</organism>
<reference evidence="2" key="1">
    <citation type="journal article" date="2021" name="Open Biol.">
        <title>Shared evolutionary footprints suggest mitochondrial oxidative damage underlies multiple complex I losses in fungi.</title>
        <authorList>
            <person name="Schikora-Tamarit M.A."/>
            <person name="Marcet-Houben M."/>
            <person name="Nosek J."/>
            <person name="Gabaldon T."/>
        </authorList>
    </citation>
    <scope>NUCLEOTIDE SEQUENCE</scope>
    <source>
        <strain evidence="2">CBS2887</strain>
    </source>
</reference>
<feature type="region of interest" description="Disordered" evidence="1">
    <location>
        <begin position="181"/>
        <end position="206"/>
    </location>
</feature>
<accession>A0A9P8Q6M9</accession>
<evidence type="ECO:0000256" key="1">
    <source>
        <dbReference type="SAM" id="MobiDB-lite"/>
    </source>
</evidence>
<dbReference type="EMBL" id="JAEUBG010002791">
    <property type="protein sequence ID" value="KAH3684057.1"/>
    <property type="molecule type" value="Genomic_DNA"/>
</dbReference>
<evidence type="ECO:0000313" key="3">
    <source>
        <dbReference type="Proteomes" id="UP000774326"/>
    </source>
</evidence>
<protein>
    <submittedName>
        <fullName evidence="2">Uncharacterized protein</fullName>
    </submittedName>
</protein>
<proteinExistence type="predicted"/>
<gene>
    <name evidence="2" type="ORF">WICPIJ_004959</name>
</gene>
<dbReference type="Proteomes" id="UP000774326">
    <property type="component" value="Unassembled WGS sequence"/>
</dbReference>
<keyword evidence="3" id="KW-1185">Reference proteome</keyword>
<evidence type="ECO:0000313" key="2">
    <source>
        <dbReference type="EMBL" id="KAH3684057.1"/>
    </source>
</evidence>
<name>A0A9P8Q6M9_WICPI</name>
<sequence>MISCKLVPNSPTFCWRTTSPSLPSLTVTVAVSTFQFKNQPVLLVNSLGESLYFSLNMLIKSGISKVRRALLMEFLEKMLPKEPATTSFMSRAKIAVAACSLDEPVPKLKPEMIISPALIPSVLMLSASHKTNSPSMDLGKPSKTSTPVAAAVESVAEDSEDSCGFGMTLTSFKISLDLFTGEPSSSSGPPILPKTAEAATTSGEAK</sequence>
<comment type="caution">
    <text evidence="2">The sequence shown here is derived from an EMBL/GenBank/DDBJ whole genome shotgun (WGS) entry which is preliminary data.</text>
</comment>
<dbReference type="OrthoDB" id="10406413at2759"/>
<dbReference type="AlphaFoldDB" id="A0A9P8Q6M9"/>
<reference evidence="2" key="2">
    <citation type="submission" date="2021-01" db="EMBL/GenBank/DDBJ databases">
        <authorList>
            <person name="Schikora-Tamarit M.A."/>
        </authorList>
    </citation>
    <scope>NUCLEOTIDE SEQUENCE</scope>
    <source>
        <strain evidence="2">CBS2887</strain>
    </source>
</reference>